<dbReference type="OrthoDB" id="9796965at2"/>
<name>A0A1W6N414_9PROT</name>
<dbReference type="GO" id="GO:0051536">
    <property type="term" value="F:iron-sulfur cluster binding"/>
    <property type="evidence" value="ECO:0007669"/>
    <property type="project" value="InterPro"/>
</dbReference>
<reference evidence="3 4" key="1">
    <citation type="submission" date="2014-06" db="EMBL/GenBank/DDBJ databases">
        <title>The genome of the endonuclear symbiont Nucleicultrix amoebiphila.</title>
        <authorList>
            <person name="Schulz F."/>
            <person name="Horn M."/>
        </authorList>
    </citation>
    <scope>NUCLEOTIDE SEQUENCE [LARGE SCALE GENOMIC DNA]</scope>
    <source>
        <strain evidence="3 4">FS5</strain>
    </source>
</reference>
<evidence type="ECO:0000256" key="1">
    <source>
        <dbReference type="ARBA" id="ARBA00006420"/>
    </source>
</evidence>
<dbReference type="Gene3D" id="3.30.1370.70">
    <property type="entry name" value="Scaffold protein Nfu/NifU, N-terminal domain"/>
    <property type="match status" value="1"/>
</dbReference>
<dbReference type="Proteomes" id="UP000237351">
    <property type="component" value="Chromosome"/>
</dbReference>
<gene>
    <name evidence="3" type="ORF">GQ61_03820</name>
</gene>
<keyword evidence="4" id="KW-1185">Reference proteome</keyword>
<dbReference type="InterPro" id="IPR014824">
    <property type="entry name" value="Nfu/NifU_N"/>
</dbReference>
<dbReference type="InterPro" id="IPR034904">
    <property type="entry name" value="FSCA_dom_sf"/>
</dbReference>
<sequence length="185" mass="20319">MFIQTEETPNPLTLKFLPGREVMAKGTADFPDVEAAEKSLLAKNLFGIQGVTGVFYGADFITITRAENFDWMVLKPSLLGAIMEYFLTHDQVVINQASEENEDVMVVPDSEIVAEIKNLLDSKVRPAVAMDGGDIIFDKFVDGILYLRMQGACSGCPSSSATLKAGIENMLKHYIPEVVEVRAVQ</sequence>
<dbReference type="Pfam" id="PF01106">
    <property type="entry name" value="NifU"/>
    <property type="match status" value="1"/>
</dbReference>
<dbReference type="PANTHER" id="PTHR11178:SF1">
    <property type="entry name" value="NFU1 IRON-SULFUR CLUSTER SCAFFOLD HOMOLOG, MITOCHONDRIAL"/>
    <property type="match status" value="1"/>
</dbReference>
<dbReference type="RefSeq" id="WP_085784026.1">
    <property type="nucleotide sequence ID" value="NZ_CP008743.1"/>
</dbReference>
<accession>A0A1W6N414</accession>
<dbReference type="InterPro" id="IPR001075">
    <property type="entry name" value="NIF_FeS_clus_asmbl_NifU_C"/>
</dbReference>
<evidence type="ECO:0000313" key="3">
    <source>
        <dbReference type="EMBL" id="ARN84584.1"/>
    </source>
</evidence>
<dbReference type="KEGG" id="naf:GQ61_03820"/>
<evidence type="ECO:0000313" key="4">
    <source>
        <dbReference type="Proteomes" id="UP000237351"/>
    </source>
</evidence>
<proteinExistence type="inferred from homology"/>
<dbReference type="PANTHER" id="PTHR11178">
    <property type="entry name" value="IRON-SULFUR CLUSTER SCAFFOLD PROTEIN NFU-RELATED"/>
    <property type="match status" value="1"/>
</dbReference>
<dbReference type="Gene3D" id="3.30.300.130">
    <property type="entry name" value="Fe-S cluster assembly (FSCA)"/>
    <property type="match status" value="1"/>
</dbReference>
<dbReference type="EMBL" id="CP008743">
    <property type="protein sequence ID" value="ARN84584.1"/>
    <property type="molecule type" value="Genomic_DNA"/>
</dbReference>
<protein>
    <submittedName>
        <fullName evidence="3">Iron transporter</fullName>
    </submittedName>
</protein>
<feature type="domain" description="Scaffold protein Nfu/NifU N-terminal" evidence="2">
    <location>
        <begin position="3"/>
        <end position="89"/>
    </location>
</feature>
<dbReference type="AlphaFoldDB" id="A0A1W6N414"/>
<dbReference type="Pfam" id="PF08712">
    <property type="entry name" value="Nfu_N"/>
    <property type="match status" value="1"/>
</dbReference>
<evidence type="ECO:0000259" key="2">
    <source>
        <dbReference type="SMART" id="SM00932"/>
    </source>
</evidence>
<dbReference type="FunFam" id="3.30.300.130:FF:000001">
    <property type="entry name" value="NFU1 iron-sulfur cluster scaffold"/>
    <property type="match status" value="1"/>
</dbReference>
<dbReference type="GO" id="GO:0016226">
    <property type="term" value="P:iron-sulfur cluster assembly"/>
    <property type="evidence" value="ECO:0007669"/>
    <property type="project" value="InterPro"/>
</dbReference>
<dbReference type="SUPFAM" id="SSF110836">
    <property type="entry name" value="Hypothetical protein SAV1430"/>
    <property type="match status" value="1"/>
</dbReference>
<dbReference type="PIRSF" id="PIRSF036773">
    <property type="entry name" value="HIRIP5"/>
    <property type="match status" value="1"/>
</dbReference>
<dbReference type="InterPro" id="IPR035433">
    <property type="entry name" value="NFU1-like"/>
</dbReference>
<dbReference type="SMART" id="SM00932">
    <property type="entry name" value="Nfu_N"/>
    <property type="match status" value="1"/>
</dbReference>
<dbReference type="GO" id="GO:0005506">
    <property type="term" value="F:iron ion binding"/>
    <property type="evidence" value="ECO:0007669"/>
    <property type="project" value="InterPro"/>
</dbReference>
<organism evidence="3 4">
    <name type="scientific">Candidatus Nucleicultrix amoebiphila FS5</name>
    <dbReference type="NCBI Taxonomy" id="1414854"/>
    <lineage>
        <taxon>Bacteria</taxon>
        <taxon>Pseudomonadati</taxon>
        <taxon>Pseudomonadota</taxon>
        <taxon>Alphaproteobacteria</taxon>
        <taxon>Holosporales</taxon>
        <taxon>Candidatus Nucleicultricaceae</taxon>
        <taxon>Candidatus Nucleicultrix</taxon>
    </lineage>
</organism>
<dbReference type="InterPro" id="IPR036498">
    <property type="entry name" value="Nfu/NifU_N_sf"/>
</dbReference>
<comment type="similarity">
    <text evidence="1">Belongs to the NifU family.</text>
</comment>
<dbReference type="STRING" id="1414854.GQ61_03820"/>
<dbReference type="SUPFAM" id="SSF117916">
    <property type="entry name" value="Fe-S cluster assembly (FSCA) domain-like"/>
    <property type="match status" value="1"/>
</dbReference>